<dbReference type="Proteomes" id="UP001431572">
    <property type="component" value="Chromosome 2"/>
</dbReference>
<reference evidence="2" key="2">
    <citation type="journal article" date="2024" name="Nature">
        <title>Anoxygenic phototroph of the Chloroflexota uses a type I reaction centre.</title>
        <authorList>
            <person name="Tsuji J.M."/>
            <person name="Shaw N.A."/>
            <person name="Nagashima S."/>
            <person name="Venkiteswaran J.J."/>
            <person name="Schiff S.L."/>
            <person name="Watanabe T."/>
            <person name="Fukui M."/>
            <person name="Hanada S."/>
            <person name="Tank M."/>
            <person name="Neufeld J.D."/>
        </authorList>
    </citation>
    <scope>NUCLEOTIDE SEQUENCE</scope>
    <source>
        <strain evidence="2">L227-S17</strain>
    </source>
</reference>
<gene>
    <name evidence="1" type="ORF">HXX08_15615</name>
    <name evidence="2" type="ORF">OZ401_002804</name>
</gene>
<evidence type="ECO:0000313" key="3">
    <source>
        <dbReference type="Proteomes" id="UP000521676"/>
    </source>
</evidence>
<evidence type="ECO:0000313" key="2">
    <source>
        <dbReference type="EMBL" id="WJW69208.1"/>
    </source>
</evidence>
<dbReference type="EMBL" id="CP128400">
    <property type="protein sequence ID" value="WJW69208.1"/>
    <property type="molecule type" value="Genomic_DNA"/>
</dbReference>
<protein>
    <submittedName>
        <fullName evidence="1">Uncharacterized protein</fullName>
    </submittedName>
</protein>
<keyword evidence="4" id="KW-1185">Reference proteome</keyword>
<evidence type="ECO:0000313" key="1">
    <source>
        <dbReference type="EMBL" id="NWJ47290.1"/>
    </source>
</evidence>
<proteinExistence type="predicted"/>
<organism evidence="1 3">
    <name type="scientific">Candidatus Chlorohelix allophototropha</name>
    <dbReference type="NCBI Taxonomy" id="3003348"/>
    <lineage>
        <taxon>Bacteria</taxon>
        <taxon>Bacillati</taxon>
        <taxon>Chloroflexota</taxon>
        <taxon>Chloroflexia</taxon>
        <taxon>Candidatus Chloroheliales</taxon>
        <taxon>Candidatus Chloroheliaceae</taxon>
        <taxon>Candidatus Chlorohelix</taxon>
    </lineage>
</organism>
<dbReference type="RefSeq" id="WP_341471093.1">
    <property type="nucleotide sequence ID" value="NZ_CP128400.1"/>
</dbReference>
<dbReference type="EMBL" id="JACATZ010000003">
    <property type="protein sequence ID" value="NWJ47290.1"/>
    <property type="molecule type" value="Genomic_DNA"/>
</dbReference>
<evidence type="ECO:0000313" key="4">
    <source>
        <dbReference type="Proteomes" id="UP001431572"/>
    </source>
</evidence>
<name>A0A8T7M592_9CHLR</name>
<sequence length="155" mass="17671">MEINGNVPMKIDREEVWKSLFSAEAWKNAVQAEKFEQVGVALFDVAVMVDFAILKGLHDAQLMFNDIIHNYSSNFNVENKLVKTVEGTFELKHPDEVEPEEGTDSHPEGTRTILNYRLNMDAGNPLFNAAFEGFKHKIQEAFEEILARLETAVHY</sequence>
<dbReference type="Proteomes" id="UP000521676">
    <property type="component" value="Unassembled WGS sequence"/>
</dbReference>
<dbReference type="AlphaFoldDB" id="A0A8T7M592"/>
<reference evidence="1 3" key="1">
    <citation type="submission" date="2020-06" db="EMBL/GenBank/DDBJ databases">
        <title>Anoxygenic phototrophic Chloroflexota member uses a Type I reaction center.</title>
        <authorList>
            <person name="Tsuji J.M."/>
            <person name="Shaw N.A."/>
            <person name="Nagashima S."/>
            <person name="Venkiteswaran J."/>
            <person name="Schiff S.L."/>
            <person name="Hanada S."/>
            <person name="Tank M."/>
            <person name="Neufeld J.D."/>
        </authorList>
    </citation>
    <scope>NUCLEOTIDE SEQUENCE [LARGE SCALE GENOMIC DNA]</scope>
    <source>
        <strain evidence="1">L227-S17</strain>
    </source>
</reference>
<accession>A0A8T7M592</accession>